<dbReference type="Proteomes" id="UP000800235">
    <property type="component" value="Unassembled WGS sequence"/>
</dbReference>
<evidence type="ECO:0000256" key="4">
    <source>
        <dbReference type="ARBA" id="ARBA00022723"/>
    </source>
</evidence>
<dbReference type="GO" id="GO:0003697">
    <property type="term" value="F:single-stranded DNA binding"/>
    <property type="evidence" value="ECO:0007669"/>
    <property type="project" value="InterPro"/>
</dbReference>
<evidence type="ECO:0000256" key="3">
    <source>
        <dbReference type="ARBA" id="ARBA00022705"/>
    </source>
</evidence>
<feature type="region of interest" description="Disordered" evidence="8">
    <location>
        <begin position="555"/>
        <end position="580"/>
    </location>
</feature>
<keyword evidence="7" id="KW-0539">Nucleus</keyword>
<evidence type="ECO:0000256" key="7">
    <source>
        <dbReference type="ARBA" id="ARBA00023242"/>
    </source>
</evidence>
<keyword evidence="4" id="KW-0479">Metal-binding</keyword>
<feature type="domain" description="Zinc finger Mcm10/DnaG-type" evidence="9">
    <location>
        <begin position="500"/>
        <end position="545"/>
    </location>
</feature>
<dbReference type="EMBL" id="MU007076">
    <property type="protein sequence ID" value="KAF2424272.1"/>
    <property type="molecule type" value="Genomic_DNA"/>
</dbReference>
<keyword evidence="6" id="KW-0862">Zinc</keyword>
<evidence type="ECO:0008006" key="13">
    <source>
        <dbReference type="Google" id="ProtNLM"/>
    </source>
</evidence>
<sequence length="810" mass="88890">MVIVRESPKAKEPTSVPQWPPRSPHEALLSSPSGRKKLERQQRDSPSPTPRKRAIPSPSKGRHLPSDSEESEDEDEETLQLKLQAIEARLKLKKLQKGKDKDASRSNTALSGRLSGRIDPSKALEPSALLQPPVQVPVSPVRDRRPPKEPVSPARVILGIDKGLKARDVSLKRPAGSTTGDLSRTNSYRTSSRSATTAPRSKSFSERIAEGRLTAQDQVAKDERVQKARSRGFGLAAEDDVFTDSKAASRPTTASRSSIREEMMPPSSIRNTGVFQQRPRPESASSATLSRASSAASVHEGATRPQSTTKAHPIRPQPAEKVSSFRKTTETPPIPDPDAEPEEGSSTFEPYSSLYLSKRLLDHTSLTRTLHGKQIYTIPQLLKEVKSPNYDPPDCENDYIVLGIIASKSTPRDHKNQPKSINTSGSDEHTRPKFMAVRLTDLKWEVDMFLFDTGFEKWWKLTEGTVVAVLNPGIMPPRNKDSGAFSLKVTSCEDTILEIGTSRDLGFCKSVKSDGHQCTQYIDKRKTEVCEFHIALQVDKARKGRMEVNTMVGLNRGAGAGGRGGKQLGRGGKTDPKREGKFHDRYLHETMYIAPSGYSLSSASLLDEEDQRTLKGMEKKEALRKKKREREKEDDLARRLGSKGNGAGSEYLKYHRDVERTTITNANGSTTTSMKPSTTALNMASEPIDAESLGLLSNNAGLVSLSPVKGRKRAIPSGSSSNATSEPMGWGGAYKRGLLDAGIISPRKSSLKQDGGEQSPRKKARLLLPEKGIRTPGRESMGGADVFLEQAHAEEDDDDDDDDELEIIKP</sequence>
<dbReference type="AlphaFoldDB" id="A0A9P4NJF2"/>
<evidence type="ECO:0000259" key="10">
    <source>
        <dbReference type="Pfam" id="PF22379"/>
    </source>
</evidence>
<comment type="caution">
    <text evidence="11">The sequence shown here is derived from an EMBL/GenBank/DDBJ whole genome shotgun (WGS) entry which is preliminary data.</text>
</comment>
<dbReference type="GO" id="GO:0003688">
    <property type="term" value="F:DNA replication origin binding"/>
    <property type="evidence" value="ECO:0007669"/>
    <property type="project" value="TreeGrafter"/>
</dbReference>
<keyword evidence="5" id="KW-0863">Zinc-finger</keyword>
<dbReference type="InterPro" id="IPR055065">
    <property type="entry name" value="OB_MCM10"/>
</dbReference>
<feature type="compositionally biased region" description="Basic and acidic residues" evidence="8">
    <location>
        <begin position="162"/>
        <end position="171"/>
    </location>
</feature>
<feature type="region of interest" description="Disordered" evidence="8">
    <location>
        <begin position="745"/>
        <end position="810"/>
    </location>
</feature>
<feature type="compositionally biased region" description="Low complexity" evidence="8">
    <location>
        <begin position="183"/>
        <end position="202"/>
    </location>
</feature>
<name>A0A9P4NJF2_9PEZI</name>
<proteinExistence type="inferred from homology"/>
<accession>A0A9P4NJF2</accession>
<protein>
    <recommendedName>
        <fullName evidence="13">Zinc finger Mcm10/DnaG-type domain-containing protein</fullName>
    </recommendedName>
</protein>
<dbReference type="GO" id="GO:0043596">
    <property type="term" value="C:nuclear replication fork"/>
    <property type="evidence" value="ECO:0007669"/>
    <property type="project" value="TreeGrafter"/>
</dbReference>
<feature type="compositionally biased region" description="Gly residues" evidence="8">
    <location>
        <begin position="556"/>
        <end position="571"/>
    </location>
</feature>
<keyword evidence="12" id="KW-1185">Reference proteome</keyword>
<feature type="compositionally biased region" description="Low complexity" evidence="8">
    <location>
        <begin position="245"/>
        <end position="257"/>
    </location>
</feature>
<evidence type="ECO:0000256" key="8">
    <source>
        <dbReference type="SAM" id="MobiDB-lite"/>
    </source>
</evidence>
<dbReference type="InterPro" id="IPR040184">
    <property type="entry name" value="Mcm10"/>
</dbReference>
<feature type="domain" description="MCM10 OB-fold" evidence="10">
    <location>
        <begin position="351"/>
        <end position="492"/>
    </location>
</feature>
<comment type="similarity">
    <text evidence="2">Belongs to the MCM10 family.</text>
</comment>
<organism evidence="11 12">
    <name type="scientific">Tothia fuscella</name>
    <dbReference type="NCBI Taxonomy" id="1048955"/>
    <lineage>
        <taxon>Eukaryota</taxon>
        <taxon>Fungi</taxon>
        <taxon>Dikarya</taxon>
        <taxon>Ascomycota</taxon>
        <taxon>Pezizomycotina</taxon>
        <taxon>Dothideomycetes</taxon>
        <taxon>Pleosporomycetidae</taxon>
        <taxon>Venturiales</taxon>
        <taxon>Cylindrosympodiaceae</taxon>
        <taxon>Tothia</taxon>
    </lineage>
</organism>
<comment type="subcellular location">
    <subcellularLocation>
        <location evidence="1">Nucleus</location>
    </subcellularLocation>
</comment>
<evidence type="ECO:0000256" key="6">
    <source>
        <dbReference type="ARBA" id="ARBA00022833"/>
    </source>
</evidence>
<feature type="compositionally biased region" description="Basic and acidic residues" evidence="8">
    <location>
        <begin position="1"/>
        <end position="12"/>
    </location>
</feature>
<feature type="region of interest" description="Disordered" evidence="8">
    <location>
        <begin position="1"/>
        <end position="79"/>
    </location>
</feature>
<dbReference type="Pfam" id="PF09329">
    <property type="entry name" value="zf-primase"/>
    <property type="match status" value="1"/>
</dbReference>
<dbReference type="GO" id="GO:0008270">
    <property type="term" value="F:zinc ion binding"/>
    <property type="evidence" value="ECO:0007669"/>
    <property type="project" value="UniProtKB-KW"/>
</dbReference>
<dbReference type="Pfam" id="PF22379">
    <property type="entry name" value="OB_MCM10"/>
    <property type="match status" value="1"/>
</dbReference>
<reference evidence="11" key="1">
    <citation type="journal article" date="2020" name="Stud. Mycol.">
        <title>101 Dothideomycetes genomes: a test case for predicting lifestyles and emergence of pathogens.</title>
        <authorList>
            <person name="Haridas S."/>
            <person name="Albert R."/>
            <person name="Binder M."/>
            <person name="Bloem J."/>
            <person name="Labutti K."/>
            <person name="Salamov A."/>
            <person name="Andreopoulos B."/>
            <person name="Baker S."/>
            <person name="Barry K."/>
            <person name="Bills G."/>
            <person name="Bluhm B."/>
            <person name="Cannon C."/>
            <person name="Castanera R."/>
            <person name="Culley D."/>
            <person name="Daum C."/>
            <person name="Ezra D."/>
            <person name="Gonzalez J."/>
            <person name="Henrissat B."/>
            <person name="Kuo A."/>
            <person name="Liang C."/>
            <person name="Lipzen A."/>
            <person name="Lutzoni F."/>
            <person name="Magnuson J."/>
            <person name="Mondo S."/>
            <person name="Nolan M."/>
            <person name="Ohm R."/>
            <person name="Pangilinan J."/>
            <person name="Park H.-J."/>
            <person name="Ramirez L."/>
            <person name="Alfaro M."/>
            <person name="Sun H."/>
            <person name="Tritt A."/>
            <person name="Yoshinaga Y."/>
            <person name="Zwiers L.-H."/>
            <person name="Turgeon B."/>
            <person name="Goodwin S."/>
            <person name="Spatafora J."/>
            <person name="Crous P."/>
            <person name="Grigoriev I."/>
        </authorList>
    </citation>
    <scope>NUCLEOTIDE SEQUENCE</scope>
    <source>
        <strain evidence="11">CBS 130266</strain>
    </source>
</reference>
<feature type="compositionally biased region" description="Acidic residues" evidence="8">
    <location>
        <begin position="794"/>
        <end position="810"/>
    </location>
</feature>
<dbReference type="FunFam" id="2.40.50.140:FF:000174">
    <property type="entry name" value="DNA replication licensing factor mcm10"/>
    <property type="match status" value="1"/>
</dbReference>
<dbReference type="InterPro" id="IPR015408">
    <property type="entry name" value="Znf_Mcm10/DnaG"/>
</dbReference>
<feature type="region of interest" description="Disordered" evidence="8">
    <location>
        <begin position="93"/>
        <end position="349"/>
    </location>
</feature>
<gene>
    <name evidence="11" type="ORF">EJ08DRAFT_689626</name>
</gene>
<evidence type="ECO:0000256" key="5">
    <source>
        <dbReference type="ARBA" id="ARBA00022771"/>
    </source>
</evidence>
<dbReference type="OrthoDB" id="202825at2759"/>
<dbReference type="PANTHER" id="PTHR13454:SF11">
    <property type="entry name" value="PROTEIN MCM10 HOMOLOG"/>
    <property type="match status" value="1"/>
</dbReference>
<dbReference type="GO" id="GO:0006270">
    <property type="term" value="P:DNA replication initiation"/>
    <property type="evidence" value="ECO:0007669"/>
    <property type="project" value="InterPro"/>
</dbReference>
<dbReference type="Gene3D" id="2.40.50.140">
    <property type="entry name" value="Nucleic acid-binding proteins"/>
    <property type="match status" value="1"/>
</dbReference>
<feature type="region of interest" description="Disordered" evidence="8">
    <location>
        <begin position="620"/>
        <end position="650"/>
    </location>
</feature>
<dbReference type="InterPro" id="IPR012340">
    <property type="entry name" value="NA-bd_OB-fold"/>
</dbReference>
<feature type="compositionally biased region" description="Acidic residues" evidence="8">
    <location>
        <begin position="67"/>
        <end position="78"/>
    </location>
</feature>
<dbReference type="PANTHER" id="PTHR13454">
    <property type="entry name" value="PROTEIN MCM10 HOMOLOG"/>
    <property type="match status" value="1"/>
</dbReference>
<keyword evidence="3" id="KW-0235">DNA replication</keyword>
<feature type="compositionally biased region" description="Low complexity" evidence="8">
    <location>
        <begin position="283"/>
        <end position="297"/>
    </location>
</feature>
<evidence type="ECO:0000256" key="2">
    <source>
        <dbReference type="ARBA" id="ARBA00009679"/>
    </source>
</evidence>
<evidence type="ECO:0000259" key="9">
    <source>
        <dbReference type="Pfam" id="PF09329"/>
    </source>
</evidence>
<evidence type="ECO:0000313" key="11">
    <source>
        <dbReference type="EMBL" id="KAF2424272.1"/>
    </source>
</evidence>
<evidence type="ECO:0000256" key="1">
    <source>
        <dbReference type="ARBA" id="ARBA00004123"/>
    </source>
</evidence>
<evidence type="ECO:0000313" key="12">
    <source>
        <dbReference type="Proteomes" id="UP000800235"/>
    </source>
</evidence>